<proteinExistence type="predicted"/>
<dbReference type="EMBL" id="MNCJ02000317">
    <property type="protein sequence ID" value="KAF5817647.1"/>
    <property type="molecule type" value="Genomic_DNA"/>
</dbReference>
<name>A0A9K3JN81_HELAN</name>
<organism evidence="1 2">
    <name type="scientific">Helianthus annuus</name>
    <name type="common">Common sunflower</name>
    <dbReference type="NCBI Taxonomy" id="4232"/>
    <lineage>
        <taxon>Eukaryota</taxon>
        <taxon>Viridiplantae</taxon>
        <taxon>Streptophyta</taxon>
        <taxon>Embryophyta</taxon>
        <taxon>Tracheophyta</taxon>
        <taxon>Spermatophyta</taxon>
        <taxon>Magnoliopsida</taxon>
        <taxon>eudicotyledons</taxon>
        <taxon>Gunneridae</taxon>
        <taxon>Pentapetalae</taxon>
        <taxon>asterids</taxon>
        <taxon>campanulids</taxon>
        <taxon>Asterales</taxon>
        <taxon>Asteraceae</taxon>
        <taxon>Asteroideae</taxon>
        <taxon>Heliantheae alliance</taxon>
        <taxon>Heliantheae</taxon>
        <taxon>Helianthus</taxon>
    </lineage>
</organism>
<dbReference type="Gramene" id="mRNA:HanXRQr2_Chr02g0055531">
    <property type="protein sequence ID" value="CDS:HanXRQr2_Chr02g0055531.1"/>
    <property type="gene ID" value="HanXRQr2_Chr02g0055531"/>
</dbReference>
<reference evidence="1" key="2">
    <citation type="submission" date="2020-06" db="EMBL/GenBank/DDBJ databases">
        <title>Helianthus annuus Genome sequencing and assembly Release 2.</title>
        <authorList>
            <person name="Gouzy J."/>
            <person name="Langlade N."/>
            <person name="Munos S."/>
        </authorList>
    </citation>
    <scope>NUCLEOTIDE SEQUENCE</scope>
    <source>
        <tissue evidence="1">Leaves</tissue>
    </source>
</reference>
<dbReference type="Proteomes" id="UP000215914">
    <property type="component" value="Unassembled WGS sequence"/>
</dbReference>
<reference evidence="1" key="1">
    <citation type="journal article" date="2017" name="Nature">
        <title>The sunflower genome provides insights into oil metabolism, flowering and Asterid evolution.</title>
        <authorList>
            <person name="Badouin H."/>
            <person name="Gouzy J."/>
            <person name="Grassa C.J."/>
            <person name="Murat F."/>
            <person name="Staton S.E."/>
            <person name="Cottret L."/>
            <person name="Lelandais-Briere C."/>
            <person name="Owens G.L."/>
            <person name="Carrere S."/>
            <person name="Mayjonade B."/>
            <person name="Legrand L."/>
            <person name="Gill N."/>
            <person name="Kane N.C."/>
            <person name="Bowers J.E."/>
            <person name="Hubner S."/>
            <person name="Bellec A."/>
            <person name="Berard A."/>
            <person name="Berges H."/>
            <person name="Blanchet N."/>
            <person name="Boniface M.C."/>
            <person name="Brunel D."/>
            <person name="Catrice O."/>
            <person name="Chaidir N."/>
            <person name="Claudel C."/>
            <person name="Donnadieu C."/>
            <person name="Faraut T."/>
            <person name="Fievet G."/>
            <person name="Helmstetter N."/>
            <person name="King M."/>
            <person name="Knapp S.J."/>
            <person name="Lai Z."/>
            <person name="Le Paslier M.C."/>
            <person name="Lippi Y."/>
            <person name="Lorenzon L."/>
            <person name="Mandel J.R."/>
            <person name="Marage G."/>
            <person name="Marchand G."/>
            <person name="Marquand E."/>
            <person name="Bret-Mestries E."/>
            <person name="Morien E."/>
            <person name="Nambeesan S."/>
            <person name="Nguyen T."/>
            <person name="Pegot-Espagnet P."/>
            <person name="Pouilly N."/>
            <person name="Raftis F."/>
            <person name="Sallet E."/>
            <person name="Schiex T."/>
            <person name="Thomas J."/>
            <person name="Vandecasteele C."/>
            <person name="Vares D."/>
            <person name="Vear F."/>
            <person name="Vautrin S."/>
            <person name="Crespi M."/>
            <person name="Mangin B."/>
            <person name="Burke J.M."/>
            <person name="Salse J."/>
            <person name="Munos S."/>
            <person name="Vincourt P."/>
            <person name="Rieseberg L.H."/>
            <person name="Langlade N.B."/>
        </authorList>
    </citation>
    <scope>NUCLEOTIDE SEQUENCE</scope>
    <source>
        <tissue evidence="1">Leaves</tissue>
    </source>
</reference>
<evidence type="ECO:0000313" key="1">
    <source>
        <dbReference type="EMBL" id="KAF5817647.1"/>
    </source>
</evidence>
<dbReference type="AlphaFoldDB" id="A0A9K3JN81"/>
<gene>
    <name evidence="1" type="ORF">HanXRQr2_Chr02g0055531</name>
</gene>
<comment type="caution">
    <text evidence="1">The sequence shown here is derived from an EMBL/GenBank/DDBJ whole genome shotgun (WGS) entry which is preliminary data.</text>
</comment>
<accession>A0A9K3JN81</accession>
<protein>
    <submittedName>
        <fullName evidence="1">Uncharacterized protein</fullName>
    </submittedName>
</protein>
<evidence type="ECO:0000313" key="2">
    <source>
        <dbReference type="Proteomes" id="UP000215914"/>
    </source>
</evidence>
<sequence length="55" mass="6524">MFISDVFFRQDNVEGPRTVMSFRSFDNPRQEVVQAPIRSKSVLSSFFFVNKRHQN</sequence>
<keyword evidence="2" id="KW-1185">Reference proteome</keyword>